<organism evidence="1">
    <name type="scientific">mine drainage metagenome</name>
    <dbReference type="NCBI Taxonomy" id="410659"/>
    <lineage>
        <taxon>unclassified sequences</taxon>
        <taxon>metagenomes</taxon>
        <taxon>ecological metagenomes</taxon>
    </lineage>
</organism>
<evidence type="ECO:0008006" key="3">
    <source>
        <dbReference type="Google" id="ProtNLM"/>
    </source>
</evidence>
<proteinExistence type="predicted"/>
<protein>
    <recommendedName>
        <fullName evidence="3">YqzL family protein</fullName>
    </recommendedName>
</protein>
<dbReference type="EMBL" id="CABO01000017">
    <property type="protein sequence ID" value="CBI01280.1"/>
    <property type="molecule type" value="Genomic_DNA"/>
</dbReference>
<dbReference type="AlphaFoldDB" id="E6PEI7"/>
<dbReference type="EMBL" id="CABL01000005">
    <property type="protein sequence ID" value="CBH74872.1"/>
    <property type="molecule type" value="Genomic_DNA"/>
</dbReference>
<sequence length="33" mass="3654">MATSELFWKLFANTGSIGAYLAYRKTHPTPSHG</sequence>
<comment type="caution">
    <text evidence="1">The sequence shown here is derived from an EMBL/GenBank/DDBJ whole genome shotgun (WGS) entry which is preliminary data.</text>
</comment>
<name>E6PEI7_9ZZZZ</name>
<gene>
    <name evidence="1" type="ORF">CARN1_0047</name>
    <name evidence="2" type="ORF">CARN4_1714</name>
</gene>
<accession>E6PEI7</accession>
<reference evidence="1" key="1">
    <citation type="submission" date="2009-10" db="EMBL/GenBank/DDBJ databases">
        <title>Diversity of trophic interactions inside an arsenic-rich microbial ecosystem.</title>
        <authorList>
            <person name="Bertin P.N."/>
            <person name="Heinrich-Salmeron A."/>
            <person name="Pelletier E."/>
            <person name="Goulhen-Chollet F."/>
            <person name="Arsene-Ploetze F."/>
            <person name="Gallien S."/>
            <person name="Calteau A."/>
            <person name="Vallenet D."/>
            <person name="Casiot C."/>
            <person name="Chane-Woon-Ming B."/>
            <person name="Giloteaux L."/>
            <person name="Barakat M."/>
            <person name="Bonnefoy V."/>
            <person name="Bruneel O."/>
            <person name="Chandler M."/>
            <person name="Cleiss J."/>
            <person name="Duran R."/>
            <person name="Elbaz-Poulichet F."/>
            <person name="Fonknechten N."/>
            <person name="Lauga B."/>
            <person name="Mornico D."/>
            <person name="Ortet P."/>
            <person name="Schaeffer C."/>
            <person name="Siguier P."/>
            <person name="Alexander Thil Smith A."/>
            <person name="Van Dorsselaer A."/>
            <person name="Weissenbach J."/>
            <person name="Medigue C."/>
            <person name="Le Paslier D."/>
        </authorList>
    </citation>
    <scope>NUCLEOTIDE SEQUENCE</scope>
</reference>
<evidence type="ECO:0000313" key="2">
    <source>
        <dbReference type="EMBL" id="CBI01280.1"/>
    </source>
</evidence>
<evidence type="ECO:0000313" key="1">
    <source>
        <dbReference type="EMBL" id="CBH74872.1"/>
    </source>
</evidence>